<feature type="domain" description="BED-type" evidence="6">
    <location>
        <begin position="209"/>
        <end position="258"/>
    </location>
</feature>
<evidence type="ECO:0000256" key="4">
    <source>
        <dbReference type="PROSITE-ProRule" id="PRU00027"/>
    </source>
</evidence>
<feature type="compositionally biased region" description="Polar residues" evidence="5">
    <location>
        <begin position="146"/>
        <end position="162"/>
    </location>
</feature>
<dbReference type="EMBL" id="KQ981515">
    <property type="protein sequence ID" value="KYN40782.1"/>
    <property type="molecule type" value="Genomic_DNA"/>
</dbReference>
<evidence type="ECO:0000256" key="2">
    <source>
        <dbReference type="ARBA" id="ARBA00022771"/>
    </source>
</evidence>
<protein>
    <recommendedName>
        <fullName evidence="6">BED-type domain-containing protein</fullName>
    </recommendedName>
</protein>
<dbReference type="PROSITE" id="PS50808">
    <property type="entry name" value="ZF_BED"/>
    <property type="match status" value="1"/>
</dbReference>
<dbReference type="STRING" id="34720.A0A151JYS1"/>
<dbReference type="InterPro" id="IPR003656">
    <property type="entry name" value="Znf_BED"/>
</dbReference>
<feature type="region of interest" description="Disordered" evidence="5">
    <location>
        <begin position="312"/>
        <end position="356"/>
    </location>
</feature>
<evidence type="ECO:0000256" key="3">
    <source>
        <dbReference type="ARBA" id="ARBA00022833"/>
    </source>
</evidence>
<evidence type="ECO:0000259" key="6">
    <source>
        <dbReference type="PROSITE" id="PS50808"/>
    </source>
</evidence>
<feature type="region of interest" description="Disordered" evidence="5">
    <location>
        <begin position="135"/>
        <end position="181"/>
    </location>
</feature>
<keyword evidence="1" id="KW-0479">Metal-binding</keyword>
<dbReference type="GO" id="GO:0003677">
    <property type="term" value="F:DNA binding"/>
    <property type="evidence" value="ECO:0007669"/>
    <property type="project" value="InterPro"/>
</dbReference>
<feature type="compositionally biased region" description="Basic and acidic residues" evidence="5">
    <location>
        <begin position="163"/>
        <end position="181"/>
    </location>
</feature>
<feature type="compositionally biased region" description="Polar residues" evidence="5">
    <location>
        <begin position="322"/>
        <end position="337"/>
    </location>
</feature>
<evidence type="ECO:0000256" key="5">
    <source>
        <dbReference type="SAM" id="MobiDB-lite"/>
    </source>
</evidence>
<accession>A0A151JYS1</accession>
<proteinExistence type="predicted"/>
<feature type="compositionally biased region" description="Polar residues" evidence="5">
    <location>
        <begin position="345"/>
        <end position="356"/>
    </location>
</feature>
<evidence type="ECO:0000256" key="1">
    <source>
        <dbReference type="ARBA" id="ARBA00022723"/>
    </source>
</evidence>
<keyword evidence="8" id="KW-1185">Reference proteome</keyword>
<reference evidence="7 8" key="1">
    <citation type="submission" date="2016-03" db="EMBL/GenBank/DDBJ databases">
        <title>Trachymyrmex septentrionalis WGS genome.</title>
        <authorList>
            <person name="Nygaard S."/>
            <person name="Hu H."/>
            <person name="Boomsma J."/>
            <person name="Zhang G."/>
        </authorList>
    </citation>
    <scope>NUCLEOTIDE SEQUENCE [LARGE SCALE GENOMIC DNA]</scope>
    <source>
        <strain evidence="7">Tsep2-gDNA-1</strain>
        <tissue evidence="7">Whole body</tissue>
    </source>
</reference>
<dbReference type="Proteomes" id="UP000078541">
    <property type="component" value="Unassembled WGS sequence"/>
</dbReference>
<dbReference type="AlphaFoldDB" id="A0A151JYS1"/>
<organism evidence="7 8">
    <name type="scientific">Trachymyrmex septentrionalis</name>
    <dbReference type="NCBI Taxonomy" id="34720"/>
    <lineage>
        <taxon>Eukaryota</taxon>
        <taxon>Metazoa</taxon>
        <taxon>Ecdysozoa</taxon>
        <taxon>Arthropoda</taxon>
        <taxon>Hexapoda</taxon>
        <taxon>Insecta</taxon>
        <taxon>Pterygota</taxon>
        <taxon>Neoptera</taxon>
        <taxon>Endopterygota</taxon>
        <taxon>Hymenoptera</taxon>
        <taxon>Apocrita</taxon>
        <taxon>Aculeata</taxon>
        <taxon>Formicoidea</taxon>
        <taxon>Formicidae</taxon>
        <taxon>Myrmicinae</taxon>
        <taxon>Trachymyrmex</taxon>
    </lineage>
</organism>
<evidence type="ECO:0000313" key="8">
    <source>
        <dbReference type="Proteomes" id="UP000078541"/>
    </source>
</evidence>
<keyword evidence="3" id="KW-0862">Zinc</keyword>
<name>A0A151JYS1_9HYME</name>
<keyword evidence="2 4" id="KW-0863">Zinc-finger</keyword>
<dbReference type="GO" id="GO:0008270">
    <property type="term" value="F:zinc ion binding"/>
    <property type="evidence" value="ECO:0007669"/>
    <property type="project" value="UniProtKB-KW"/>
</dbReference>
<evidence type="ECO:0000313" key="7">
    <source>
        <dbReference type="EMBL" id="KYN40782.1"/>
    </source>
</evidence>
<gene>
    <name evidence="7" type="ORF">ALC56_04822</name>
</gene>
<sequence length="356" mass="42614">MINKGEYRVIMTMKGHLYHEHGKYDEQDRLKWLNDNDLIWRYFDKANLYTANCNFCGSLFRQSYVPLIKSHLQNHRQEIKVGVQKEIADKSLSQYYIIDMEEFIARCKRCNDKMDIFYGTDALTHHNCLKKNQCLRSGQKPEDNNVSRITQQSTATENANTSYHDDINSQPENRENQQRSKDRMIVIIKGHLYHEHGKYDEEDRLKWENNNDLIWRYFDKEGLYKEKCKFCYDSLSVSYTPSLRDHLRQYHRKKIRADVRKEIADKSLSQYFEIHEEEFSAWCKRCNHKMDIFYGTNALTHHICLKKNQRLRPGQKSEDNNVNRMTQQSTITENRNTSSHHDDINSQPGNRENQPR</sequence>